<dbReference type="STRING" id="1305731.GCA_000934705_03401"/>
<evidence type="ECO:0000313" key="1">
    <source>
        <dbReference type="EMBL" id="KPQ29920.1"/>
    </source>
</evidence>
<organism evidence="1 2">
    <name type="scientific">Marinobacter excellens HL-55</name>
    <dbReference type="NCBI Taxonomy" id="1305731"/>
    <lineage>
        <taxon>Bacteria</taxon>
        <taxon>Pseudomonadati</taxon>
        <taxon>Pseudomonadota</taxon>
        <taxon>Gammaproteobacteria</taxon>
        <taxon>Pseudomonadales</taxon>
        <taxon>Marinobacteraceae</taxon>
        <taxon>Marinobacter</taxon>
    </lineage>
</organism>
<dbReference type="OrthoDB" id="6191808at2"/>
<sequence length="414" mass="45187">MKRLLSFLIIVGILAFAGFKAGVWWLTDQRMSEARAELSDYGVLERGSIGSSLDGRVILKQSRWQNFRLTQPLELGVLEFDAGSPQALLATLATPAPLPASWQLVIEQASMVLEPTMFRNWVTAGAEVDSGLTPLVALACAPDPRQQIGSGDLMRMGISAIEGDLRLEQRAEGIRAELNTATTGSLELDWPGARIALSGWEATLSSSAQPMSVTFRDAGLMRRLSAYCARETGLEVQEWAGNAVAALEAGLQARGYQASDQMLALYRQWLTEGGELIVAIQPRSEILGIPVRSEGEATTAQSVFYNGAGVPDIYLTEVEAPAPQLPLEALEPVVPREQPGVAQWYAQELDSAQQWIGRQVRVTLSNENQVEGRLVSVGERELEVSRTVAGGEVAYPILIRAIRQFEVWRRGRSD</sequence>
<reference evidence="1 2" key="1">
    <citation type="submission" date="2015-09" db="EMBL/GenBank/DDBJ databases">
        <title>Identification and resolution of microdiversity through metagenomic sequencing of parallel consortia.</title>
        <authorList>
            <person name="Nelson W.C."/>
            <person name="Romine M.F."/>
            <person name="Lindemann S.R."/>
        </authorList>
    </citation>
    <scope>NUCLEOTIDE SEQUENCE [LARGE SCALE GENOMIC DNA]</scope>
    <source>
        <strain evidence="1">HL-55</strain>
    </source>
</reference>
<name>A0A0P7Z5X6_9GAMM</name>
<gene>
    <name evidence="1" type="ORF">HLUCCX14_04625</name>
</gene>
<dbReference type="CDD" id="cd00600">
    <property type="entry name" value="Sm_like"/>
    <property type="match status" value="1"/>
</dbReference>
<dbReference type="PATRIC" id="fig|1305731.5.peg.3022"/>
<protein>
    <submittedName>
        <fullName evidence="1">LSM domain</fullName>
    </submittedName>
</protein>
<evidence type="ECO:0000313" key="2">
    <source>
        <dbReference type="Proteomes" id="UP000050416"/>
    </source>
</evidence>
<comment type="caution">
    <text evidence="1">The sequence shown here is derived from an EMBL/GenBank/DDBJ whole genome shotgun (WGS) entry which is preliminary data.</text>
</comment>
<proteinExistence type="predicted"/>
<dbReference type="AlphaFoldDB" id="A0A0P7Z5X6"/>
<dbReference type="Proteomes" id="UP000050416">
    <property type="component" value="Unassembled WGS sequence"/>
</dbReference>
<dbReference type="EMBL" id="LJZQ01000004">
    <property type="protein sequence ID" value="KPQ29920.1"/>
    <property type="molecule type" value="Genomic_DNA"/>
</dbReference>
<accession>A0A0P7Z5X6</accession>